<dbReference type="OrthoDB" id="5595153at2759"/>
<sequence>MIEKSLVYKNIYNYIEKQNQFKALAKSIQYHLTSKEYKKQGYSFDDYVKAKWNISKAQAYRYLISAKVLDQLEEFDILPNYERLCRSLNSLTETSQQIKLLWGTLIKRNRNNPDNINSSMISKVWKELCMNKNYSHICHFEKTFNDKIEQVLDNYSKRMKSKQLNSKSKGITSPKSINTNFGISENKYQNTINNNNNENNNNCIPLINTMKSSIVYLSPTTPMNPSIVTPITPTNPTIVIPTTQTNTSIVTPATPTNVTIVTSATEINNAPINITPVNTTLVNTTPVNTTPINTTPVNITPINTTQIITNNTNFNNVNNNVNNVNSQNFNYSCVDNQFLSPVTNIVSPIAITDNSINQNNIQIATIPITNEINYIPAYQPQYIVNDNNNNQIQNIIIY</sequence>
<evidence type="ECO:0000313" key="1">
    <source>
        <dbReference type="EMBL" id="ORY32646.1"/>
    </source>
</evidence>
<protein>
    <submittedName>
        <fullName evidence="1">Uncharacterized protein</fullName>
    </submittedName>
</protein>
<dbReference type="STRING" id="1754190.A0A1Y2BD64"/>
<dbReference type="EMBL" id="MCOG01000163">
    <property type="protein sequence ID" value="ORY32646.1"/>
    <property type="molecule type" value="Genomic_DNA"/>
</dbReference>
<accession>A0A1Y2BD64</accession>
<keyword evidence="2" id="KW-1185">Reference proteome</keyword>
<proteinExistence type="predicted"/>
<reference evidence="1 2" key="1">
    <citation type="submission" date="2016-08" db="EMBL/GenBank/DDBJ databases">
        <title>A Parts List for Fungal Cellulosomes Revealed by Comparative Genomics.</title>
        <authorList>
            <consortium name="DOE Joint Genome Institute"/>
            <person name="Haitjema C.H."/>
            <person name="Gilmore S.P."/>
            <person name="Henske J.K."/>
            <person name="Solomon K.V."/>
            <person name="De Groot R."/>
            <person name="Kuo A."/>
            <person name="Mondo S.J."/>
            <person name="Salamov A.A."/>
            <person name="Labutti K."/>
            <person name="Zhao Z."/>
            <person name="Chiniquy J."/>
            <person name="Barry K."/>
            <person name="Brewer H.M."/>
            <person name="Purvine S.O."/>
            <person name="Wright A.T."/>
            <person name="Boxma B."/>
            <person name="Van Alen T."/>
            <person name="Hackstein J.H."/>
            <person name="Baker S.E."/>
            <person name="Grigoriev I.V."/>
            <person name="O'Malley M.A."/>
        </authorList>
    </citation>
    <scope>NUCLEOTIDE SEQUENCE [LARGE SCALE GENOMIC DNA]</scope>
    <source>
        <strain evidence="1 2">G1</strain>
    </source>
</reference>
<dbReference type="Proteomes" id="UP000193920">
    <property type="component" value="Unassembled WGS sequence"/>
</dbReference>
<gene>
    <name evidence="1" type="ORF">LY90DRAFT_673477</name>
</gene>
<dbReference type="AlphaFoldDB" id="A0A1Y2BD64"/>
<comment type="caution">
    <text evidence="1">The sequence shown here is derived from an EMBL/GenBank/DDBJ whole genome shotgun (WGS) entry which is preliminary data.</text>
</comment>
<name>A0A1Y2BD64_9FUNG</name>
<evidence type="ECO:0000313" key="2">
    <source>
        <dbReference type="Proteomes" id="UP000193920"/>
    </source>
</evidence>
<organism evidence="1 2">
    <name type="scientific">Neocallimastix californiae</name>
    <dbReference type="NCBI Taxonomy" id="1754190"/>
    <lineage>
        <taxon>Eukaryota</taxon>
        <taxon>Fungi</taxon>
        <taxon>Fungi incertae sedis</taxon>
        <taxon>Chytridiomycota</taxon>
        <taxon>Chytridiomycota incertae sedis</taxon>
        <taxon>Neocallimastigomycetes</taxon>
        <taxon>Neocallimastigales</taxon>
        <taxon>Neocallimastigaceae</taxon>
        <taxon>Neocallimastix</taxon>
    </lineage>
</organism>